<dbReference type="GO" id="GO:0005886">
    <property type="term" value="C:plasma membrane"/>
    <property type="evidence" value="ECO:0007669"/>
    <property type="project" value="UniProtKB-SubCell"/>
</dbReference>
<proteinExistence type="inferred from homology"/>
<reference evidence="3 4" key="1">
    <citation type="submission" date="2016-11" db="EMBL/GenBank/DDBJ databases">
        <authorList>
            <person name="Jaros S."/>
            <person name="Januszkiewicz K."/>
            <person name="Wedrychowicz H."/>
        </authorList>
    </citation>
    <scope>NUCLEOTIDE SEQUENCE [LARGE SCALE GENOMIC DNA]</scope>
    <source>
        <strain evidence="3 4">DSM 2631</strain>
    </source>
</reference>
<sequence length="70" mass="8246">MMKRIFISLIKFYRKYISPLKKPCCIYYPSCSQYTMEAIEKYGALKGGFMGIKRILRCHPFHEGGYDPVK</sequence>
<evidence type="ECO:0000313" key="4">
    <source>
        <dbReference type="Proteomes" id="UP000184035"/>
    </source>
</evidence>
<comment type="similarity">
    <text evidence="2">Belongs to the UPF0161 family.</text>
</comment>
<keyword evidence="4" id="KW-1185">Reference proteome</keyword>
<dbReference type="AlphaFoldDB" id="A0A1M4X338"/>
<dbReference type="SMART" id="SM01234">
    <property type="entry name" value="Haemolytic"/>
    <property type="match status" value="1"/>
</dbReference>
<protein>
    <recommendedName>
        <fullName evidence="2">Putative membrane protein insertion efficiency factor</fullName>
    </recommendedName>
</protein>
<accession>A0A1M4X338</accession>
<name>A0A1M4X338_9CLOT</name>
<dbReference type="NCBIfam" id="TIGR00278">
    <property type="entry name" value="membrane protein insertion efficiency factor YidD"/>
    <property type="match status" value="1"/>
</dbReference>
<dbReference type="InterPro" id="IPR002696">
    <property type="entry name" value="Membr_insert_effic_factor_YidD"/>
</dbReference>
<evidence type="ECO:0000256" key="1">
    <source>
        <dbReference type="ARBA" id="ARBA00023136"/>
    </source>
</evidence>
<gene>
    <name evidence="3" type="ORF">SAMN05443638_11565</name>
</gene>
<dbReference type="Proteomes" id="UP000184035">
    <property type="component" value="Unassembled WGS sequence"/>
</dbReference>
<dbReference type="OrthoDB" id="9801753at2"/>
<organism evidence="3 4">
    <name type="scientific">Clostridium fallax</name>
    <dbReference type="NCBI Taxonomy" id="1533"/>
    <lineage>
        <taxon>Bacteria</taxon>
        <taxon>Bacillati</taxon>
        <taxon>Bacillota</taxon>
        <taxon>Clostridia</taxon>
        <taxon>Eubacteriales</taxon>
        <taxon>Clostridiaceae</taxon>
        <taxon>Clostridium</taxon>
    </lineage>
</organism>
<evidence type="ECO:0000313" key="3">
    <source>
        <dbReference type="EMBL" id="SHE87881.1"/>
    </source>
</evidence>
<dbReference type="EMBL" id="FQVM01000015">
    <property type="protein sequence ID" value="SHE87881.1"/>
    <property type="molecule type" value="Genomic_DNA"/>
</dbReference>
<comment type="subcellular location">
    <subcellularLocation>
        <location evidence="2">Cell membrane</location>
        <topology evidence="2">Peripheral membrane protein</topology>
        <orientation evidence="2">Cytoplasmic side</orientation>
    </subcellularLocation>
</comment>
<dbReference type="Pfam" id="PF01809">
    <property type="entry name" value="YidD"/>
    <property type="match status" value="1"/>
</dbReference>
<dbReference type="HAMAP" id="MF_00386">
    <property type="entry name" value="UPF0161_YidD"/>
    <property type="match status" value="1"/>
</dbReference>
<evidence type="ECO:0000256" key="2">
    <source>
        <dbReference type="HAMAP-Rule" id="MF_00386"/>
    </source>
</evidence>
<dbReference type="PANTHER" id="PTHR33383">
    <property type="entry name" value="MEMBRANE PROTEIN INSERTION EFFICIENCY FACTOR-RELATED"/>
    <property type="match status" value="1"/>
</dbReference>
<keyword evidence="1 2" id="KW-0472">Membrane</keyword>
<dbReference type="STRING" id="1533.SAMN05443638_11565"/>
<dbReference type="PANTHER" id="PTHR33383:SF1">
    <property type="entry name" value="MEMBRANE PROTEIN INSERTION EFFICIENCY FACTOR-RELATED"/>
    <property type="match status" value="1"/>
</dbReference>
<keyword evidence="2" id="KW-1003">Cell membrane</keyword>
<comment type="function">
    <text evidence="2">Could be involved in insertion of integral membrane proteins into the membrane.</text>
</comment>